<dbReference type="EMBL" id="QEAO01000021">
    <property type="protein sequence ID" value="TPX33317.1"/>
    <property type="molecule type" value="Genomic_DNA"/>
</dbReference>
<feature type="compositionally biased region" description="Low complexity" evidence="2">
    <location>
        <begin position="567"/>
        <end position="576"/>
    </location>
</feature>
<dbReference type="STRING" id="1806994.A0A507BWX8"/>
<dbReference type="PANTHER" id="PTHR15672">
    <property type="entry name" value="CAMP-REGULATED PHOSPHOPROTEIN 21 RELATED R3H DOMAIN CONTAINING PROTEIN"/>
    <property type="match status" value="1"/>
</dbReference>
<feature type="compositionally biased region" description="Polar residues" evidence="2">
    <location>
        <begin position="1"/>
        <end position="27"/>
    </location>
</feature>
<feature type="compositionally biased region" description="Low complexity" evidence="2">
    <location>
        <begin position="106"/>
        <end position="122"/>
    </location>
</feature>
<gene>
    <name evidence="4" type="ORF">SmJEL517_g03779</name>
</gene>
<feature type="compositionally biased region" description="Polar residues" evidence="2">
    <location>
        <begin position="256"/>
        <end position="279"/>
    </location>
</feature>
<dbReference type="PROSITE" id="PS51673">
    <property type="entry name" value="SUZ"/>
    <property type="match status" value="1"/>
</dbReference>
<evidence type="ECO:0000259" key="3">
    <source>
        <dbReference type="PROSITE" id="PS51673"/>
    </source>
</evidence>
<evidence type="ECO:0000313" key="4">
    <source>
        <dbReference type="EMBL" id="TPX33317.1"/>
    </source>
</evidence>
<dbReference type="CDD" id="cd02642">
    <property type="entry name" value="R3H_encore_like"/>
    <property type="match status" value="1"/>
</dbReference>
<sequence>MNSSGSDSDMSELCNTMQNNMTLSPTADSAGLSESTAGESSAVSTSSSLPDAESASSAPPLPNTIIQQQQQQQQREILRRDPLAPFPLPPAPPKILRRNPERSDSDALSSSSADGSMSRSSSQVSFPDMPEPVEFRGVLIDPFILKNVTLAKDRPFILQVEGELEVFVTRFDKRNLEYPGLNSYQRLIVHRLAAFFKLTHVVDRMKTVILPGLKLRDIPPVDPSIAALDPEPIVVDTPPPVGVVDDSAKSNVQIMQRNGRPQSVSTPFRPNSSQYTSINQPLSPQLPSPSPTNPANQKFEERLEEYNRARERIFREPSSSASSANGSIGSVSSGNASDLGLLPPPAPQIVPQTTRRYTDRPVDNGWYRADGSQSNIRPYNGSNRPRGYQGSRPRPQYPLPLQHPLPPTPTRPFVSVSNEQSHYSQQQEHRRPPQYRPPLQMQMQQQDYQQSQMNHGYIGGGMNMLPQQAPMGYIPIQQADGSVAYQAVMYPGVVPVWFPGNMPVGSNNNMNMQSSSISNSNIVTNEALSPTLVPNQMSGIPPQYGYAPYTGYKMPPSQPLYYGPPGGMMMQQQQPPSNSEGGDPDEAPSL</sequence>
<reference evidence="4 5" key="1">
    <citation type="journal article" date="2019" name="Sci. Rep.">
        <title>Comparative genomics of chytrid fungi reveal insights into the obligate biotrophic and pathogenic lifestyle of Synchytrium endobioticum.</title>
        <authorList>
            <person name="van de Vossenberg B.T.L.H."/>
            <person name="Warris S."/>
            <person name="Nguyen H.D.T."/>
            <person name="van Gent-Pelzer M.P.E."/>
            <person name="Joly D.L."/>
            <person name="van de Geest H.C."/>
            <person name="Bonants P.J.M."/>
            <person name="Smith D.S."/>
            <person name="Levesque C.A."/>
            <person name="van der Lee T.A.J."/>
        </authorList>
    </citation>
    <scope>NUCLEOTIDE SEQUENCE [LARGE SCALE GENOMIC DNA]</scope>
    <source>
        <strain evidence="4 5">JEL517</strain>
    </source>
</reference>
<feature type="region of interest" description="Disordered" evidence="2">
    <location>
        <begin position="314"/>
        <end position="435"/>
    </location>
</feature>
<feature type="region of interest" description="Disordered" evidence="2">
    <location>
        <begin position="563"/>
        <end position="590"/>
    </location>
</feature>
<feature type="domain" description="SUZ" evidence="3">
    <location>
        <begin position="237"/>
        <end position="318"/>
    </location>
</feature>
<dbReference type="Proteomes" id="UP000319731">
    <property type="component" value="Unassembled WGS sequence"/>
</dbReference>
<feature type="compositionally biased region" description="Pro residues" evidence="2">
    <location>
        <begin position="84"/>
        <end position="93"/>
    </location>
</feature>
<feature type="region of interest" description="Disordered" evidence="2">
    <location>
        <begin position="1"/>
        <end position="128"/>
    </location>
</feature>
<dbReference type="AlphaFoldDB" id="A0A507BWX8"/>
<dbReference type="InterPro" id="IPR051937">
    <property type="entry name" value="R3H_domain_containing"/>
</dbReference>
<organism evidence="4 5">
    <name type="scientific">Synchytrium microbalum</name>
    <dbReference type="NCBI Taxonomy" id="1806994"/>
    <lineage>
        <taxon>Eukaryota</taxon>
        <taxon>Fungi</taxon>
        <taxon>Fungi incertae sedis</taxon>
        <taxon>Chytridiomycota</taxon>
        <taxon>Chytridiomycota incertae sedis</taxon>
        <taxon>Chytridiomycetes</taxon>
        <taxon>Synchytriales</taxon>
        <taxon>Synchytriaceae</taxon>
        <taxon>Synchytrium</taxon>
    </lineage>
</organism>
<feature type="region of interest" description="Disordered" evidence="2">
    <location>
        <begin position="256"/>
        <end position="296"/>
    </location>
</feature>
<feature type="compositionally biased region" description="Low complexity" evidence="2">
    <location>
        <begin position="318"/>
        <end position="337"/>
    </location>
</feature>
<feature type="compositionally biased region" description="Low complexity" evidence="2">
    <location>
        <begin position="33"/>
        <end position="58"/>
    </location>
</feature>
<dbReference type="Pfam" id="PF12752">
    <property type="entry name" value="SUZ"/>
    <property type="match status" value="1"/>
</dbReference>
<dbReference type="SUPFAM" id="SSF82708">
    <property type="entry name" value="R3H domain"/>
    <property type="match status" value="1"/>
</dbReference>
<dbReference type="Gene3D" id="3.30.1370.50">
    <property type="entry name" value="R3H-like domain"/>
    <property type="match status" value="1"/>
</dbReference>
<accession>A0A507BWX8</accession>
<feature type="compositionally biased region" description="Polar residues" evidence="2">
    <location>
        <begin position="415"/>
        <end position="426"/>
    </location>
</feature>
<dbReference type="InterPro" id="IPR001374">
    <property type="entry name" value="R3H_dom"/>
</dbReference>
<protein>
    <recommendedName>
        <fullName evidence="3">SUZ domain-containing protein</fullName>
    </recommendedName>
</protein>
<dbReference type="RefSeq" id="XP_031024329.1">
    <property type="nucleotide sequence ID" value="XM_031169707.1"/>
</dbReference>
<dbReference type="GO" id="GO:0003676">
    <property type="term" value="F:nucleic acid binding"/>
    <property type="evidence" value="ECO:0007669"/>
    <property type="project" value="InterPro"/>
</dbReference>
<keyword evidence="5" id="KW-1185">Reference proteome</keyword>
<proteinExistence type="predicted"/>
<evidence type="ECO:0000313" key="5">
    <source>
        <dbReference type="Proteomes" id="UP000319731"/>
    </source>
</evidence>
<dbReference type="OrthoDB" id="278430at2759"/>
<name>A0A507BWX8_9FUNG</name>
<dbReference type="Pfam" id="PF01424">
    <property type="entry name" value="R3H"/>
    <property type="match status" value="1"/>
</dbReference>
<dbReference type="GeneID" id="42005004"/>
<feature type="compositionally biased region" description="Polar residues" evidence="2">
    <location>
        <begin position="371"/>
        <end position="383"/>
    </location>
</feature>
<keyword evidence="1" id="KW-0597">Phosphoprotein</keyword>
<dbReference type="InterPro" id="IPR036867">
    <property type="entry name" value="R3H_dom_sf"/>
</dbReference>
<evidence type="ECO:0000256" key="2">
    <source>
        <dbReference type="SAM" id="MobiDB-lite"/>
    </source>
</evidence>
<evidence type="ECO:0000256" key="1">
    <source>
        <dbReference type="ARBA" id="ARBA00022553"/>
    </source>
</evidence>
<dbReference type="InterPro" id="IPR024771">
    <property type="entry name" value="SUZ"/>
</dbReference>
<comment type="caution">
    <text evidence="4">The sequence shown here is derived from an EMBL/GenBank/DDBJ whole genome shotgun (WGS) entry which is preliminary data.</text>
</comment>
<dbReference type="PANTHER" id="PTHR15672:SF8">
    <property type="entry name" value="PROTEIN ENCORE"/>
    <property type="match status" value="1"/>
</dbReference>
<feature type="compositionally biased region" description="Pro residues" evidence="2">
    <location>
        <begin position="395"/>
        <end position="410"/>
    </location>
</feature>